<accession>A0A833WYQ1</accession>
<sequence>MGSLETGIPLKRDNLFRSNSSGRTERNPFLQRPRSRFSRFLLFKKLDYLLWICTMVVFLFFVVLFQMFLPGSMVEKSGASFENEMEVSYGDLNILKEMGVFEFGEDVRFEPTKLLEKFQKESRAANLHSSAFNRTLQRFGCRKPRLALVSIRLLQRMLAFADLLVDSQQLLMVTVAVALQEIGYEVQVFSLENGPVREIWRKIGVPVTIIQTCDKTEIGVDWLIYDGVIVSSFQSKGVFSCFEQEPFKSLPLIWTIHERSLAIRSRKYISSGQIDILNDWKRVFNRSTVVVFPNYVLPMIYSTFDVGNFFVIPGSPAEAWEVDTTIALQNDNMRVKMGYDPDDTVVAIVGSQFLYRGLWLEHAIVLQALLPVVLNFPLDNSSNSELKIIVLSGNSTSDYGVVIEAIALKLKYPSGIVKHKALDVDADDILGMADLVIYGSFLEEQAFPNILIKAMCYGKPIIAPDISMIRKYVDDRVNGFLFPKENSRALTQVIKQVFFKGKVSPLARNSASLGRSTARNLMVSEAVEGYASLLVNVLKLPSEVASPKDVAEIPPKLKEKWQWNLFEAVSNSTYMDITSRSYTFLDKFEQQWNHTQRERSSAINAANELFLYSIWEDEKSIEMVNARKRREEEELKDRTDQAHGTWEDVYRSAKKADRFKHDLHERDEGELERTGQPLCIYEPYFGEGTWPFLHVSSLYRGIGLSKGRRPRAEDVDAPSRLPLLSNTYYRDILGEFGAYFAIANRIDRVHKNAWIGFHSWRATARKVTLSRMAENALVDSIQARRHGDALYFWVRLDSDPRNSLQLDFWSFCDAINAGNCKFAFSEALKRMYGIKHNLDSLPSMPIDGGTWSVMHSWALPTRSFLEFVMFSRMFVDALDVHMYDEHHSSGRCYLSLFKDKHCYSRLLELLINVWAYHSARRMVYVNPETGEMQEHHRFDSRKGKMWIRWFSYATLKSMDEDLAEEVDTLHPTRRWLWPSTGEVFWQGVYERERTLRHRQKETRKQRSKEKIDRIRRRTHQKVIGKYVKPPPESNSSMVG</sequence>
<reference evidence="5" key="1">
    <citation type="submission" date="2015-10" db="EMBL/GenBank/DDBJ databases">
        <authorList>
            <person name="Martinez-Garcia P.J."/>
            <person name="Crepeau M.W."/>
            <person name="Puiu D."/>
            <person name="Gonzalez-Ibeas D."/>
            <person name="Whalen J."/>
            <person name="Stevens K."/>
            <person name="Paul R."/>
            <person name="Butterfield T."/>
            <person name="Britton M."/>
            <person name="Reagan R."/>
            <person name="Chakraborty S."/>
            <person name="Walawage S.L."/>
            <person name="Vasquez-Gross H.A."/>
            <person name="Cardeno C."/>
            <person name="Famula R."/>
            <person name="Pratt K."/>
            <person name="Kuruganti S."/>
            <person name="Aradhya M.K."/>
            <person name="Leslie C.A."/>
            <person name="Dandekar A.M."/>
            <person name="Salzberg S.L."/>
            <person name="Wegrzyn J.L."/>
            <person name="Langley C.H."/>
            <person name="Neale D.B."/>
        </authorList>
    </citation>
    <scope>NUCLEOTIDE SEQUENCE</scope>
    <source>
        <tissue evidence="5">Leaves</tissue>
    </source>
</reference>
<evidence type="ECO:0000256" key="3">
    <source>
        <dbReference type="SAM" id="Phobius"/>
    </source>
</evidence>
<dbReference type="InterPro" id="IPR001296">
    <property type="entry name" value="Glyco_trans_1"/>
</dbReference>
<keyword evidence="1" id="KW-0328">Glycosyltransferase</keyword>
<dbReference type="EMBL" id="LIHL02000012">
    <property type="protein sequence ID" value="KAF5451687.1"/>
    <property type="molecule type" value="Genomic_DNA"/>
</dbReference>
<dbReference type="Pfam" id="PF00534">
    <property type="entry name" value="Glycos_transf_1"/>
    <property type="match status" value="1"/>
</dbReference>
<dbReference type="Gene3D" id="3.40.50.2000">
    <property type="entry name" value="Glycogen Phosphorylase B"/>
    <property type="match status" value="1"/>
</dbReference>
<feature type="region of interest" description="Disordered" evidence="2">
    <location>
        <begin position="996"/>
        <end position="1039"/>
    </location>
</feature>
<dbReference type="SUPFAM" id="SSF53756">
    <property type="entry name" value="UDP-Glycosyltransferase/glycogen phosphorylase"/>
    <property type="match status" value="1"/>
</dbReference>
<feature type="domain" description="Glycosyl transferase family 1" evidence="4">
    <location>
        <begin position="417"/>
        <end position="497"/>
    </location>
</feature>
<evidence type="ECO:0000259" key="4">
    <source>
        <dbReference type="Pfam" id="PF00534"/>
    </source>
</evidence>
<feature type="compositionally biased region" description="Basic residues" evidence="2">
    <location>
        <begin position="1013"/>
        <end position="1022"/>
    </location>
</feature>
<evidence type="ECO:0000256" key="1">
    <source>
        <dbReference type="ARBA" id="ARBA00022676"/>
    </source>
</evidence>
<evidence type="ECO:0000313" key="6">
    <source>
        <dbReference type="Proteomes" id="UP000619265"/>
    </source>
</evidence>
<comment type="caution">
    <text evidence="5">The sequence shown here is derived from an EMBL/GenBank/DDBJ whole genome shotgun (WGS) entry which is preliminary data.</text>
</comment>
<feature type="compositionally biased region" description="Basic and acidic residues" evidence="2">
    <location>
        <begin position="1002"/>
        <end position="1012"/>
    </location>
</feature>
<dbReference type="PANTHER" id="PTHR46635">
    <property type="entry name" value="GLYCOSYL TRANSFERASE FAMILY 1 PROTEIN"/>
    <property type="match status" value="1"/>
</dbReference>
<keyword evidence="3" id="KW-1133">Transmembrane helix</keyword>
<name>A0A833WYQ1_JUGRE</name>
<proteinExistence type="predicted"/>
<evidence type="ECO:0000256" key="2">
    <source>
        <dbReference type="SAM" id="MobiDB-lite"/>
    </source>
</evidence>
<organism evidence="5 6">
    <name type="scientific">Juglans regia</name>
    <name type="common">English walnut</name>
    <dbReference type="NCBI Taxonomy" id="51240"/>
    <lineage>
        <taxon>Eukaryota</taxon>
        <taxon>Viridiplantae</taxon>
        <taxon>Streptophyta</taxon>
        <taxon>Embryophyta</taxon>
        <taxon>Tracheophyta</taxon>
        <taxon>Spermatophyta</taxon>
        <taxon>Magnoliopsida</taxon>
        <taxon>eudicotyledons</taxon>
        <taxon>Gunneridae</taxon>
        <taxon>Pentapetalae</taxon>
        <taxon>rosids</taxon>
        <taxon>fabids</taxon>
        <taxon>Fagales</taxon>
        <taxon>Juglandaceae</taxon>
        <taxon>Juglans</taxon>
    </lineage>
</organism>
<keyword evidence="3" id="KW-0812">Transmembrane</keyword>
<dbReference type="GO" id="GO:0016757">
    <property type="term" value="F:glycosyltransferase activity"/>
    <property type="evidence" value="ECO:0007669"/>
    <property type="project" value="UniProtKB-KW"/>
</dbReference>
<dbReference type="PANTHER" id="PTHR46635:SF1">
    <property type="entry name" value="GLYCOSYL TRANSFERASE FAMILY 1 PROTEIN"/>
    <property type="match status" value="1"/>
</dbReference>
<feature type="transmembrane region" description="Helical" evidence="3">
    <location>
        <begin position="48"/>
        <end position="69"/>
    </location>
</feature>
<dbReference type="Proteomes" id="UP000619265">
    <property type="component" value="Unassembled WGS sequence"/>
</dbReference>
<evidence type="ECO:0000313" key="5">
    <source>
        <dbReference type="EMBL" id="KAF5451687.1"/>
    </source>
</evidence>
<protein>
    <recommendedName>
        <fullName evidence="4">Glycosyl transferase family 1 domain-containing protein</fullName>
    </recommendedName>
</protein>
<dbReference type="AlphaFoldDB" id="A0A833WYQ1"/>
<keyword evidence="1" id="KW-0808">Transferase</keyword>
<dbReference type="Gramene" id="Jr12_04700_p1">
    <property type="protein sequence ID" value="cds.Jr12_04700_p1"/>
    <property type="gene ID" value="Jr12_04700"/>
</dbReference>
<gene>
    <name evidence="5" type="ORF">F2P56_026774</name>
</gene>
<reference evidence="5" key="2">
    <citation type="submission" date="2020-03" db="EMBL/GenBank/DDBJ databases">
        <title>Walnut 2.0.</title>
        <authorList>
            <person name="Marrano A."/>
            <person name="Britton M."/>
            <person name="Zimin A.V."/>
            <person name="Zaini P.A."/>
            <person name="Workman R."/>
            <person name="Puiu D."/>
            <person name="Bianco L."/>
            <person name="Allen B.J."/>
            <person name="Troggio M."/>
            <person name="Leslie C.A."/>
            <person name="Timp W."/>
            <person name="Dendekar A."/>
            <person name="Salzberg S.L."/>
            <person name="Neale D.B."/>
        </authorList>
    </citation>
    <scope>NUCLEOTIDE SEQUENCE</scope>
    <source>
        <tissue evidence="5">Leaves</tissue>
    </source>
</reference>
<keyword evidence="3" id="KW-0472">Membrane</keyword>